<dbReference type="OrthoDB" id="528805at2"/>
<dbReference type="SUPFAM" id="SSF47413">
    <property type="entry name" value="lambda repressor-like DNA-binding domains"/>
    <property type="match status" value="1"/>
</dbReference>
<accession>A0A4Q2SVM2</accession>
<dbReference type="GO" id="GO:0003677">
    <property type="term" value="F:DNA binding"/>
    <property type="evidence" value="ECO:0007669"/>
    <property type="project" value="UniProtKB-KW"/>
</dbReference>
<protein>
    <submittedName>
        <fullName evidence="5">Helix-turn-helix transcriptional regulator</fullName>
    </submittedName>
</protein>
<dbReference type="InterPro" id="IPR001387">
    <property type="entry name" value="Cro/C1-type_HTH"/>
</dbReference>
<sequence>MTSSRKIDAERGERIRRVRTEVLKLSSQEKFAQLLSKEAKGVTRGAVGNWELGKEVGIDSMAAICKVSGVSLDWLAYNRGSMLSASKPALISSFDPDAAADEIDHIPSYSREQWRPGLEGALPELDSKLGAGQGAVGEIISLPVSNGTVSGHRIVAEWVFPSAYLRTEIKASPNHTIVMEVVGDSMTPTYLPGDRVLIDLSQNHFVTDTVYAISDGYSEPQIKRLQRVPFSEPALVRIISDNPALETFTVELAKLTVIGRVCGHIARK</sequence>
<organism evidence="5 6">
    <name type="scientific">Ciceribacter ferrooxidans</name>
    <dbReference type="NCBI Taxonomy" id="2509717"/>
    <lineage>
        <taxon>Bacteria</taxon>
        <taxon>Pseudomonadati</taxon>
        <taxon>Pseudomonadota</taxon>
        <taxon>Alphaproteobacteria</taxon>
        <taxon>Hyphomicrobiales</taxon>
        <taxon>Rhizobiaceae</taxon>
        <taxon>Ciceribacter</taxon>
    </lineage>
</organism>
<dbReference type="InterPro" id="IPR010982">
    <property type="entry name" value="Lambda_DNA-bd_dom_sf"/>
</dbReference>
<reference evidence="5 6" key="1">
    <citation type="submission" date="2019-01" db="EMBL/GenBank/DDBJ databases">
        <authorList>
            <person name="Deng T."/>
        </authorList>
    </citation>
    <scope>NUCLEOTIDE SEQUENCE [LARGE SCALE GENOMIC DNA]</scope>
    <source>
        <strain evidence="5 6">F8825</strain>
    </source>
</reference>
<dbReference type="AlphaFoldDB" id="A0A4Q2SVM2"/>
<feature type="domain" description="HTH cro/C1-type" evidence="4">
    <location>
        <begin position="41"/>
        <end position="75"/>
    </location>
</feature>
<evidence type="ECO:0000313" key="5">
    <source>
        <dbReference type="EMBL" id="RYC10146.1"/>
    </source>
</evidence>
<dbReference type="CDD" id="cd00093">
    <property type="entry name" value="HTH_XRE"/>
    <property type="match status" value="1"/>
</dbReference>
<keyword evidence="2" id="KW-0238">DNA-binding</keyword>
<evidence type="ECO:0000256" key="3">
    <source>
        <dbReference type="ARBA" id="ARBA00023163"/>
    </source>
</evidence>
<dbReference type="Pfam" id="PF00717">
    <property type="entry name" value="Peptidase_S24"/>
    <property type="match status" value="1"/>
</dbReference>
<dbReference type="Proteomes" id="UP000291088">
    <property type="component" value="Unassembled WGS sequence"/>
</dbReference>
<dbReference type="Gene3D" id="1.10.260.40">
    <property type="entry name" value="lambda repressor-like DNA-binding domains"/>
    <property type="match status" value="1"/>
</dbReference>
<evidence type="ECO:0000256" key="1">
    <source>
        <dbReference type="ARBA" id="ARBA00023015"/>
    </source>
</evidence>
<proteinExistence type="predicted"/>
<dbReference type="PROSITE" id="PS50943">
    <property type="entry name" value="HTH_CROC1"/>
    <property type="match status" value="1"/>
</dbReference>
<dbReference type="PANTHER" id="PTHR40661:SF3">
    <property type="entry name" value="FELS-1 PROPHAGE TRANSCRIPTIONAL REGULATOR"/>
    <property type="match status" value="1"/>
</dbReference>
<evidence type="ECO:0000313" key="6">
    <source>
        <dbReference type="Proteomes" id="UP000291088"/>
    </source>
</evidence>
<dbReference type="RefSeq" id="WP_129333538.1">
    <property type="nucleotide sequence ID" value="NZ_SDVB01000253.1"/>
</dbReference>
<dbReference type="PANTHER" id="PTHR40661">
    <property type="match status" value="1"/>
</dbReference>
<dbReference type="InterPro" id="IPR036286">
    <property type="entry name" value="LexA/Signal_pep-like_sf"/>
</dbReference>
<name>A0A4Q2SVM2_9HYPH</name>
<dbReference type="EMBL" id="SDVB01000253">
    <property type="protein sequence ID" value="RYC10146.1"/>
    <property type="molecule type" value="Genomic_DNA"/>
</dbReference>
<dbReference type="Gene3D" id="2.10.109.10">
    <property type="entry name" value="Umud Fragment, subunit A"/>
    <property type="match status" value="1"/>
</dbReference>
<dbReference type="InterPro" id="IPR015927">
    <property type="entry name" value="Peptidase_S24_S26A/B/C"/>
</dbReference>
<keyword evidence="6" id="KW-1185">Reference proteome</keyword>
<dbReference type="CDD" id="cd06529">
    <property type="entry name" value="S24_LexA-like"/>
    <property type="match status" value="1"/>
</dbReference>
<dbReference type="SUPFAM" id="SSF51306">
    <property type="entry name" value="LexA/Signal peptidase"/>
    <property type="match status" value="1"/>
</dbReference>
<comment type="caution">
    <text evidence="5">The sequence shown here is derived from an EMBL/GenBank/DDBJ whole genome shotgun (WGS) entry which is preliminary data.</text>
</comment>
<keyword evidence="1" id="KW-0805">Transcription regulation</keyword>
<keyword evidence="3" id="KW-0804">Transcription</keyword>
<dbReference type="InterPro" id="IPR039418">
    <property type="entry name" value="LexA-like"/>
</dbReference>
<gene>
    <name evidence="5" type="ORF">EUU22_18950</name>
</gene>
<evidence type="ECO:0000259" key="4">
    <source>
        <dbReference type="PROSITE" id="PS50943"/>
    </source>
</evidence>
<evidence type="ECO:0000256" key="2">
    <source>
        <dbReference type="ARBA" id="ARBA00023125"/>
    </source>
</evidence>